<keyword evidence="11" id="KW-0732">Signal</keyword>
<accession>A0ABV6HIY4</accession>
<dbReference type="Pfam" id="PF13620">
    <property type="entry name" value="CarboxypepD_reg"/>
    <property type="match status" value="1"/>
</dbReference>
<evidence type="ECO:0000313" key="15">
    <source>
        <dbReference type="Proteomes" id="UP001589774"/>
    </source>
</evidence>
<dbReference type="Gene3D" id="2.40.170.20">
    <property type="entry name" value="TonB-dependent receptor, beta-barrel domain"/>
    <property type="match status" value="1"/>
</dbReference>
<keyword evidence="6 8" id="KW-0472">Membrane</keyword>
<evidence type="ECO:0000256" key="10">
    <source>
        <dbReference type="SAM" id="MobiDB-lite"/>
    </source>
</evidence>
<dbReference type="EMBL" id="JBHLWO010000001">
    <property type="protein sequence ID" value="MFC0317878.1"/>
    <property type="molecule type" value="Genomic_DNA"/>
</dbReference>
<evidence type="ECO:0000256" key="6">
    <source>
        <dbReference type="ARBA" id="ARBA00023136"/>
    </source>
</evidence>
<dbReference type="SUPFAM" id="SSF56935">
    <property type="entry name" value="Porins"/>
    <property type="match status" value="1"/>
</dbReference>
<keyword evidence="7 8" id="KW-0998">Cell outer membrane</keyword>
<feature type="compositionally biased region" description="Polar residues" evidence="10">
    <location>
        <begin position="921"/>
        <end position="930"/>
    </location>
</feature>
<keyword evidence="2 8" id="KW-0813">Transport</keyword>
<dbReference type="NCBIfam" id="TIGR04057">
    <property type="entry name" value="SusC_RagA_signa"/>
    <property type="match status" value="1"/>
</dbReference>
<proteinExistence type="inferred from homology"/>
<name>A0ABV6HIY4_9SPHI</name>
<evidence type="ECO:0000256" key="11">
    <source>
        <dbReference type="SAM" id="SignalP"/>
    </source>
</evidence>
<dbReference type="InterPro" id="IPR023996">
    <property type="entry name" value="TonB-dep_OMP_SusC/RagA"/>
</dbReference>
<evidence type="ECO:0000256" key="2">
    <source>
        <dbReference type="ARBA" id="ARBA00022448"/>
    </source>
</evidence>
<evidence type="ECO:0000313" key="14">
    <source>
        <dbReference type="EMBL" id="MFC0317878.1"/>
    </source>
</evidence>
<dbReference type="InterPro" id="IPR008969">
    <property type="entry name" value="CarboxyPept-like_regulatory"/>
</dbReference>
<protein>
    <submittedName>
        <fullName evidence="14">SusC/RagA family TonB-linked outer membrane protein</fullName>
    </submittedName>
</protein>
<gene>
    <name evidence="14" type="ORF">ACFFI0_06140</name>
</gene>
<dbReference type="SUPFAM" id="SSF49464">
    <property type="entry name" value="Carboxypeptidase regulatory domain-like"/>
    <property type="match status" value="1"/>
</dbReference>
<keyword evidence="4 8" id="KW-0812">Transmembrane</keyword>
<feature type="chain" id="PRO_5045690832" evidence="11">
    <location>
        <begin position="30"/>
        <end position="1037"/>
    </location>
</feature>
<organism evidence="14 15">
    <name type="scientific">Olivibacter oleidegradans</name>
    <dbReference type="NCBI Taxonomy" id="760123"/>
    <lineage>
        <taxon>Bacteria</taxon>
        <taxon>Pseudomonadati</taxon>
        <taxon>Bacteroidota</taxon>
        <taxon>Sphingobacteriia</taxon>
        <taxon>Sphingobacteriales</taxon>
        <taxon>Sphingobacteriaceae</taxon>
        <taxon>Olivibacter</taxon>
    </lineage>
</organism>
<evidence type="ECO:0000256" key="7">
    <source>
        <dbReference type="ARBA" id="ARBA00023237"/>
    </source>
</evidence>
<keyword evidence="15" id="KW-1185">Reference proteome</keyword>
<evidence type="ECO:0000256" key="1">
    <source>
        <dbReference type="ARBA" id="ARBA00004571"/>
    </source>
</evidence>
<dbReference type="Proteomes" id="UP001589774">
    <property type="component" value="Unassembled WGS sequence"/>
</dbReference>
<comment type="caution">
    <text evidence="14">The sequence shown here is derived from an EMBL/GenBank/DDBJ whole genome shotgun (WGS) entry which is preliminary data.</text>
</comment>
<dbReference type="Pfam" id="PF00593">
    <property type="entry name" value="TonB_dep_Rec_b-barrel"/>
    <property type="match status" value="1"/>
</dbReference>
<dbReference type="InterPro" id="IPR000531">
    <property type="entry name" value="Beta-barrel_TonB"/>
</dbReference>
<dbReference type="Gene3D" id="2.60.40.1120">
    <property type="entry name" value="Carboxypeptidase-like, regulatory domain"/>
    <property type="match status" value="1"/>
</dbReference>
<comment type="subcellular location">
    <subcellularLocation>
        <location evidence="1 8">Cell outer membrane</location>
        <topology evidence="1 8">Multi-pass membrane protein</topology>
    </subcellularLocation>
</comment>
<evidence type="ECO:0000256" key="3">
    <source>
        <dbReference type="ARBA" id="ARBA00022452"/>
    </source>
</evidence>
<keyword evidence="3 8" id="KW-1134">Transmembrane beta strand</keyword>
<evidence type="ECO:0000259" key="12">
    <source>
        <dbReference type="Pfam" id="PF00593"/>
    </source>
</evidence>
<dbReference type="InterPro" id="IPR037066">
    <property type="entry name" value="Plug_dom_sf"/>
</dbReference>
<feature type="domain" description="TonB-dependent receptor plug" evidence="13">
    <location>
        <begin position="134"/>
        <end position="251"/>
    </location>
</feature>
<dbReference type="InterPro" id="IPR012910">
    <property type="entry name" value="Plug_dom"/>
</dbReference>
<dbReference type="InterPro" id="IPR036942">
    <property type="entry name" value="Beta-barrel_TonB_sf"/>
</dbReference>
<feature type="region of interest" description="Disordered" evidence="10">
    <location>
        <begin position="921"/>
        <end position="944"/>
    </location>
</feature>
<dbReference type="InterPro" id="IPR023997">
    <property type="entry name" value="TonB-dep_OMP_SusC/RagA_CS"/>
</dbReference>
<evidence type="ECO:0000256" key="9">
    <source>
        <dbReference type="RuleBase" id="RU003357"/>
    </source>
</evidence>
<evidence type="ECO:0000259" key="13">
    <source>
        <dbReference type="Pfam" id="PF07715"/>
    </source>
</evidence>
<dbReference type="NCBIfam" id="TIGR04056">
    <property type="entry name" value="OMP_RagA_SusC"/>
    <property type="match status" value="1"/>
</dbReference>
<dbReference type="RefSeq" id="WP_130854378.1">
    <property type="nucleotide sequence ID" value="NZ_JBHLWO010000001.1"/>
</dbReference>
<dbReference type="PROSITE" id="PS52016">
    <property type="entry name" value="TONB_DEPENDENT_REC_3"/>
    <property type="match status" value="1"/>
</dbReference>
<comment type="similarity">
    <text evidence="8 9">Belongs to the TonB-dependent receptor family.</text>
</comment>
<dbReference type="Gene3D" id="2.170.130.10">
    <property type="entry name" value="TonB-dependent receptor, plug domain"/>
    <property type="match status" value="1"/>
</dbReference>
<dbReference type="Pfam" id="PF07715">
    <property type="entry name" value="Plug"/>
    <property type="match status" value="1"/>
</dbReference>
<evidence type="ECO:0000256" key="4">
    <source>
        <dbReference type="ARBA" id="ARBA00022692"/>
    </source>
</evidence>
<feature type="signal peptide" evidence="11">
    <location>
        <begin position="1"/>
        <end position="29"/>
    </location>
</feature>
<dbReference type="InterPro" id="IPR039426">
    <property type="entry name" value="TonB-dep_rcpt-like"/>
</dbReference>
<evidence type="ECO:0000256" key="8">
    <source>
        <dbReference type="PROSITE-ProRule" id="PRU01360"/>
    </source>
</evidence>
<keyword evidence="5 9" id="KW-0798">TonB box</keyword>
<sequence length="1037" mass="113669">MKKTPTFLKCRLPVMLLLTILFSHLFATAQSGRSISGAVSDADGEIIPGVSVQLKGANNYTAATMTNASGIFSFENLPTNGPYTLTFSYIGFEKKTLTGYEVRSGEKISISVSLTADVADLDEVIVTGYSTQRRREVTGAVATVGAKEIENIPVQSFDRAMQGQATGVQINAASGVPGAPVQMNIRGVGSITAGTQPLFIIDGVQMNSTTTTTTTASNPLAFLNNNDIESITVLKDAAAASIYGAQAGNGVVVITTKKGKAGQSQINFNTYVGFTAPMPSIDMMSTQQFLQARMEAVKNRYPNRTDSVNRRNVLTGLGLDPTLSDADLAALPTYDWQDAAFRNGSSQNYELSFSGGTEKTSVFLSGSYNKQQGAVIGLDFNRATAKANISHKATDWLTVDFNSSFGSVVQNGISGSGGSTGNFAAPQYAAPMMLPFVPIYNPDGSFNAPTSGLPGDMRHNPIFATEVNEIKSRTRSLVGNTAFTARITKDLSFKSFYGLDYRTVFAANYTDPRTIDGFARRGLLQIRSYENINFMTNQTFNYNKVINNKHSLSGILGVEYRSETRDYNFSSGEGFPTFQFQTMEAAAAPVSVTGTWSGFKRLGFFGQANYDYDKKYFVSAVLRYDGSSRFGANNRFGWFPSISGAWAIDQEDFLKGTPWIDQLKLRLSYGETGNDQVDNFASRGLYSGNGPYNSLPGIRPSSVENQDLKWERNVTYNIGLDLAFFNSRVAFTAEAFRRTSKDLLLEQPLPYTSGYANIARNLGELRNQGLEFSLNTHNIKSNDFNWTSSFNITFIDNQVTKLYDGLDVLPGDQTIRVGSPLYSYFLAQYAGVNAATGKAMWYDGDGNITYNPVSPADWKVYGSQLSDVYGGFTNTFSYKGIELSAFFQYDYGRDLYNSQNTFWMRNAATLRNGLESNSLDRWTTPGQVTDSPRPIDGGSESNMASQYRSSSRFLEDASYIRLKTLTLAYALPAHVAAKIKARQIRIYAQGVNLITWTKWSGYDPEFYIDPSPNATFTSNQGAIPPLRSYTFGLQVGF</sequence>
<feature type="domain" description="TonB-dependent receptor-like beta-barrel" evidence="12">
    <location>
        <begin position="470"/>
        <end position="872"/>
    </location>
</feature>
<evidence type="ECO:0000256" key="5">
    <source>
        <dbReference type="ARBA" id="ARBA00023077"/>
    </source>
</evidence>
<reference evidence="14 15" key="1">
    <citation type="submission" date="2024-09" db="EMBL/GenBank/DDBJ databases">
        <authorList>
            <person name="Sun Q."/>
            <person name="Mori K."/>
        </authorList>
    </citation>
    <scope>NUCLEOTIDE SEQUENCE [LARGE SCALE GENOMIC DNA]</scope>
    <source>
        <strain evidence="14 15">CCM 7765</strain>
    </source>
</reference>